<keyword evidence="3" id="KW-0694">RNA-binding</keyword>
<protein>
    <submittedName>
        <fullName evidence="6">Unannotated protein</fullName>
    </submittedName>
</protein>
<dbReference type="EMBL" id="CAFBOS010000241">
    <property type="protein sequence ID" value="CAB5021175.1"/>
    <property type="molecule type" value="Genomic_DNA"/>
</dbReference>
<keyword evidence="5" id="KW-0687">Ribonucleoprotein</keyword>
<dbReference type="CDD" id="cd07026">
    <property type="entry name" value="Ribosomal_L20"/>
    <property type="match status" value="1"/>
</dbReference>
<evidence type="ECO:0000313" key="8">
    <source>
        <dbReference type="EMBL" id="CAB4921926.1"/>
    </source>
</evidence>
<dbReference type="AlphaFoldDB" id="A0A6J6RXJ5"/>
<accession>A0A6J6RXJ5</accession>
<dbReference type="FunFam" id="1.10.1900.20:FF:000001">
    <property type="entry name" value="50S ribosomal protein L20"/>
    <property type="match status" value="1"/>
</dbReference>
<name>A0A6J6RXJ5_9ZZZZ</name>
<dbReference type="Gene3D" id="1.10.1900.20">
    <property type="entry name" value="Ribosomal protein L20"/>
    <property type="match status" value="1"/>
</dbReference>
<evidence type="ECO:0000313" key="9">
    <source>
        <dbReference type="EMBL" id="CAB5021175.1"/>
    </source>
</evidence>
<dbReference type="EMBL" id="CAFABA010000037">
    <property type="protein sequence ID" value="CAB4827468.1"/>
    <property type="molecule type" value="Genomic_DNA"/>
</dbReference>
<dbReference type="GO" id="GO:0005840">
    <property type="term" value="C:ribosome"/>
    <property type="evidence" value="ECO:0007669"/>
    <property type="project" value="UniProtKB-KW"/>
</dbReference>
<comment type="similarity">
    <text evidence="1">Belongs to the bacterial ribosomal protein bL20 family.</text>
</comment>
<dbReference type="NCBIfam" id="TIGR01032">
    <property type="entry name" value="rplT_bact"/>
    <property type="match status" value="1"/>
</dbReference>
<evidence type="ECO:0000256" key="2">
    <source>
        <dbReference type="ARBA" id="ARBA00022730"/>
    </source>
</evidence>
<dbReference type="InterPro" id="IPR005813">
    <property type="entry name" value="Ribosomal_bL20"/>
</dbReference>
<evidence type="ECO:0000313" key="7">
    <source>
        <dbReference type="EMBL" id="CAB4827468.1"/>
    </source>
</evidence>
<dbReference type="InterPro" id="IPR035566">
    <property type="entry name" value="Ribosomal_protein_bL20_C"/>
</dbReference>
<dbReference type="GO" id="GO:0019843">
    <property type="term" value="F:rRNA binding"/>
    <property type="evidence" value="ECO:0007669"/>
    <property type="project" value="UniProtKB-KW"/>
</dbReference>
<evidence type="ECO:0000256" key="3">
    <source>
        <dbReference type="ARBA" id="ARBA00022884"/>
    </source>
</evidence>
<dbReference type="Gene3D" id="6.10.160.10">
    <property type="match status" value="1"/>
</dbReference>
<dbReference type="SUPFAM" id="SSF74731">
    <property type="entry name" value="Ribosomal protein L20"/>
    <property type="match status" value="1"/>
</dbReference>
<dbReference type="GO" id="GO:0006412">
    <property type="term" value="P:translation"/>
    <property type="evidence" value="ECO:0007669"/>
    <property type="project" value="InterPro"/>
</dbReference>
<proteinExistence type="inferred from homology"/>
<evidence type="ECO:0000256" key="1">
    <source>
        <dbReference type="ARBA" id="ARBA00007698"/>
    </source>
</evidence>
<reference evidence="6" key="1">
    <citation type="submission" date="2020-05" db="EMBL/GenBank/DDBJ databases">
        <authorList>
            <person name="Chiriac C."/>
            <person name="Salcher M."/>
            <person name="Ghai R."/>
            <person name="Kavagutti S V."/>
        </authorList>
    </citation>
    <scope>NUCLEOTIDE SEQUENCE</scope>
</reference>
<dbReference type="PRINTS" id="PR00062">
    <property type="entry name" value="RIBOSOMALL20"/>
</dbReference>
<dbReference type="HAMAP" id="MF_00382">
    <property type="entry name" value="Ribosomal_bL20"/>
    <property type="match status" value="1"/>
</dbReference>
<dbReference type="GO" id="GO:0003735">
    <property type="term" value="F:structural constituent of ribosome"/>
    <property type="evidence" value="ECO:0007669"/>
    <property type="project" value="InterPro"/>
</dbReference>
<evidence type="ECO:0000256" key="4">
    <source>
        <dbReference type="ARBA" id="ARBA00022980"/>
    </source>
</evidence>
<dbReference type="InterPro" id="IPR049946">
    <property type="entry name" value="RIBOSOMAL_L20_CS"/>
</dbReference>
<dbReference type="EMBL" id="CAFBMH010000094">
    <property type="protein sequence ID" value="CAB4921926.1"/>
    <property type="molecule type" value="Genomic_DNA"/>
</dbReference>
<keyword evidence="2" id="KW-0699">rRNA-binding</keyword>
<dbReference type="GO" id="GO:1990904">
    <property type="term" value="C:ribonucleoprotein complex"/>
    <property type="evidence" value="ECO:0007669"/>
    <property type="project" value="UniProtKB-KW"/>
</dbReference>
<evidence type="ECO:0000313" key="6">
    <source>
        <dbReference type="EMBL" id="CAB4727202.1"/>
    </source>
</evidence>
<dbReference type="PANTHER" id="PTHR10986">
    <property type="entry name" value="39S RIBOSOMAL PROTEIN L20"/>
    <property type="match status" value="1"/>
</dbReference>
<dbReference type="PROSITE" id="PS00937">
    <property type="entry name" value="RIBOSOMAL_L20"/>
    <property type="match status" value="1"/>
</dbReference>
<gene>
    <name evidence="6" type="ORF">UFOPK2754_00236</name>
    <name evidence="7" type="ORF">UFOPK3139_01126</name>
    <name evidence="8" type="ORF">UFOPK3543_02134</name>
    <name evidence="9" type="ORF">UFOPK3967_02779</name>
</gene>
<organism evidence="6">
    <name type="scientific">freshwater metagenome</name>
    <dbReference type="NCBI Taxonomy" id="449393"/>
    <lineage>
        <taxon>unclassified sequences</taxon>
        <taxon>metagenomes</taxon>
        <taxon>ecological metagenomes</taxon>
    </lineage>
</organism>
<evidence type="ECO:0000256" key="5">
    <source>
        <dbReference type="ARBA" id="ARBA00023274"/>
    </source>
</evidence>
<dbReference type="EMBL" id="CAEZYR010000005">
    <property type="protein sequence ID" value="CAB4727202.1"/>
    <property type="molecule type" value="Genomic_DNA"/>
</dbReference>
<sequence>MARVKRAVNAKKHHKAVLEKAKGYYGNRSRSYRAANEAVMHAGNYAFRDRRARKGEFRSLWIQRINAACRQNDVSYSRFIAGLKEAGIEVDRKILADLAVRDAAAFSSLVAASQAALG</sequence>
<dbReference type="Pfam" id="PF00453">
    <property type="entry name" value="Ribosomal_L20"/>
    <property type="match status" value="1"/>
</dbReference>
<keyword evidence="4" id="KW-0689">Ribosomal protein</keyword>